<dbReference type="EMBL" id="JACZHT010000002">
    <property type="protein sequence ID" value="MBE1236924.1"/>
    <property type="molecule type" value="Genomic_DNA"/>
</dbReference>
<evidence type="ECO:0000313" key="7">
    <source>
        <dbReference type="EMBL" id="MBE1236924.1"/>
    </source>
</evidence>
<evidence type="ECO:0000256" key="4">
    <source>
        <dbReference type="ARBA" id="ARBA00022884"/>
    </source>
</evidence>
<dbReference type="PANTHER" id="PTHR22807:SF61">
    <property type="entry name" value="NOL1_NOP2_SUN FAMILY PROTEIN _ ANTITERMINATION NUSB DOMAIN-CONTAINING PROTEIN"/>
    <property type="match status" value="1"/>
</dbReference>
<dbReference type="RefSeq" id="WP_192533922.1">
    <property type="nucleotide sequence ID" value="NZ_JACZHT010000002.1"/>
</dbReference>
<keyword evidence="3 5" id="KW-0949">S-adenosyl-L-methionine</keyword>
<proteinExistence type="inferred from homology"/>
<dbReference type="PROSITE" id="PS51686">
    <property type="entry name" value="SAM_MT_RSMB_NOP"/>
    <property type="match status" value="1"/>
</dbReference>
<dbReference type="SUPFAM" id="SSF53335">
    <property type="entry name" value="S-adenosyl-L-methionine-dependent methyltransferases"/>
    <property type="match status" value="1"/>
</dbReference>
<evidence type="ECO:0000256" key="3">
    <source>
        <dbReference type="ARBA" id="ARBA00022691"/>
    </source>
</evidence>
<dbReference type="CDD" id="cd02440">
    <property type="entry name" value="AdoMet_MTases"/>
    <property type="match status" value="1"/>
</dbReference>
<feature type="binding site" evidence="5">
    <location>
        <position position="296"/>
    </location>
    <ligand>
        <name>S-adenosyl-L-methionine</name>
        <dbReference type="ChEBI" id="CHEBI:59789"/>
    </ligand>
</feature>
<dbReference type="Pfam" id="PF01029">
    <property type="entry name" value="NusB"/>
    <property type="match status" value="1"/>
</dbReference>
<evidence type="ECO:0000256" key="1">
    <source>
        <dbReference type="ARBA" id="ARBA00022603"/>
    </source>
</evidence>
<accession>A0A8J6YN35</accession>
<comment type="caution">
    <text evidence="7">The sequence shown here is derived from an EMBL/GenBank/DDBJ whole genome shotgun (WGS) entry which is preliminary data.</text>
</comment>
<organism evidence="7 8">
    <name type="scientific">Phaeovibrio sulfidiphilus</name>
    <dbReference type="NCBI Taxonomy" id="1220600"/>
    <lineage>
        <taxon>Bacteria</taxon>
        <taxon>Pseudomonadati</taxon>
        <taxon>Pseudomonadota</taxon>
        <taxon>Alphaproteobacteria</taxon>
        <taxon>Rhodospirillales</taxon>
        <taxon>Rhodospirillaceae</taxon>
        <taxon>Phaeovibrio</taxon>
    </lineage>
</organism>
<keyword evidence="1 5" id="KW-0489">Methyltransferase</keyword>
<feature type="active site" description="Nucleophile" evidence="5">
    <location>
        <position position="368"/>
    </location>
</feature>
<protein>
    <submittedName>
        <fullName evidence="7">RsmB/NOP family class I SAM-dependent RNA methyltransferase</fullName>
    </submittedName>
</protein>
<dbReference type="InterPro" id="IPR029063">
    <property type="entry name" value="SAM-dependent_MTases_sf"/>
</dbReference>
<reference evidence="7" key="1">
    <citation type="submission" date="2020-10" db="EMBL/GenBank/DDBJ databases">
        <title>Genome sequence of the unusual species of purple photosynthetic bacteria, Phaeovibrio sulfidiphilus DSM 23193, type strain.</title>
        <authorList>
            <person name="Kyndt J.A."/>
            <person name="Meyer T.E."/>
        </authorList>
    </citation>
    <scope>NUCLEOTIDE SEQUENCE</scope>
    <source>
        <strain evidence="7">DSM 23193</strain>
    </source>
</reference>
<evidence type="ECO:0000256" key="5">
    <source>
        <dbReference type="PROSITE-ProRule" id="PRU01023"/>
    </source>
</evidence>
<dbReference type="Gene3D" id="3.40.50.150">
    <property type="entry name" value="Vaccinia Virus protein VP39"/>
    <property type="match status" value="1"/>
</dbReference>
<dbReference type="AlphaFoldDB" id="A0A8J6YN35"/>
<name>A0A8J6YN35_9PROT</name>
<keyword evidence="2 5" id="KW-0808">Transferase</keyword>
<dbReference type="GO" id="GO:0003723">
    <property type="term" value="F:RNA binding"/>
    <property type="evidence" value="ECO:0007669"/>
    <property type="project" value="UniProtKB-UniRule"/>
</dbReference>
<dbReference type="GO" id="GO:0006355">
    <property type="term" value="P:regulation of DNA-templated transcription"/>
    <property type="evidence" value="ECO:0007669"/>
    <property type="project" value="InterPro"/>
</dbReference>
<evidence type="ECO:0000259" key="6">
    <source>
        <dbReference type="PROSITE" id="PS51686"/>
    </source>
</evidence>
<dbReference type="InterPro" id="IPR001678">
    <property type="entry name" value="MeTrfase_RsmB-F_NOP2_dom"/>
</dbReference>
<keyword evidence="8" id="KW-1185">Reference proteome</keyword>
<feature type="binding site" evidence="5">
    <location>
        <position position="315"/>
    </location>
    <ligand>
        <name>S-adenosyl-L-methionine</name>
        <dbReference type="ChEBI" id="CHEBI:59789"/>
    </ligand>
</feature>
<evidence type="ECO:0000313" key="8">
    <source>
        <dbReference type="Proteomes" id="UP000631034"/>
    </source>
</evidence>
<gene>
    <name evidence="7" type="ORF">IHV25_04590</name>
</gene>
<feature type="domain" description="SAM-dependent MTase RsmB/NOP-type" evidence="6">
    <location>
        <begin position="148"/>
        <end position="436"/>
    </location>
</feature>
<dbReference type="InterPro" id="IPR049560">
    <property type="entry name" value="MeTrfase_RsmB-F_NOP2_cat"/>
</dbReference>
<dbReference type="GO" id="GO:0001510">
    <property type="term" value="P:RNA methylation"/>
    <property type="evidence" value="ECO:0007669"/>
    <property type="project" value="InterPro"/>
</dbReference>
<dbReference type="Proteomes" id="UP000631034">
    <property type="component" value="Unassembled WGS sequence"/>
</dbReference>
<dbReference type="InterPro" id="IPR023267">
    <property type="entry name" value="RCMT"/>
</dbReference>
<dbReference type="PANTHER" id="PTHR22807">
    <property type="entry name" value="NOP2 YEAST -RELATED NOL1/NOP2/FMU SUN DOMAIN-CONTAINING"/>
    <property type="match status" value="1"/>
</dbReference>
<keyword evidence="4 5" id="KW-0694">RNA-binding</keyword>
<dbReference type="Pfam" id="PF01189">
    <property type="entry name" value="Methyltr_RsmB-F"/>
    <property type="match status" value="1"/>
</dbReference>
<feature type="binding site" evidence="5">
    <location>
        <position position="268"/>
    </location>
    <ligand>
        <name>S-adenosyl-L-methionine</name>
        <dbReference type="ChEBI" id="CHEBI:59789"/>
    </ligand>
</feature>
<comment type="similarity">
    <text evidence="5">Belongs to the class I-like SAM-binding methyltransferase superfamily. RsmB/NOP family.</text>
</comment>
<dbReference type="Gene3D" id="1.10.940.10">
    <property type="entry name" value="NusB-like"/>
    <property type="match status" value="1"/>
</dbReference>
<evidence type="ECO:0000256" key="2">
    <source>
        <dbReference type="ARBA" id="ARBA00022679"/>
    </source>
</evidence>
<dbReference type="InterPro" id="IPR006027">
    <property type="entry name" value="NusB_RsmB_TIM44"/>
</dbReference>
<dbReference type="PRINTS" id="PR02008">
    <property type="entry name" value="RCMTFAMILY"/>
</dbReference>
<sequence>MAETASLSRAAAHDILLDVLGEGVPFDDAFDRATRALGPRDRAFVRLLVATTFRHMGRLDAVLKLYLDKPVPKRAAGARHLMRLGAAQLLFLGTPAHAAVATAVEAARMRGLQGYAGLINAVLRKVSAEGTRQMRAMNDPLLDYPKWLTTAWTEAWGEKTATLIARASAREARLDLTPADGNAAALAEKLGGTVVTPWGSVRMPAGPHDVPRLPGFREGEWWVQDAAAALPVHLMGDLKGLRVLDLCAAPGGKTLQLAAAGARVTAVDRSDARLARLRDNLKRTRLGGDVRVICADAARWRPPASDGPFDCVLVDAPCSATGTLRRNPDLAWIKGAGTPADLNPIQDALIDSAVELLKPGGTLVYSVCSLQDEEGEPRVEAALARHKGLRRKAIDPSALLPDTPVLTPAGDIRLFPFHLGEAGGMDGFFVALLTRD</sequence>
<dbReference type="SUPFAM" id="SSF48013">
    <property type="entry name" value="NusB-like"/>
    <property type="match status" value="1"/>
</dbReference>
<feature type="binding site" evidence="5">
    <location>
        <begin position="247"/>
        <end position="253"/>
    </location>
    <ligand>
        <name>S-adenosyl-L-methionine</name>
        <dbReference type="ChEBI" id="CHEBI:59789"/>
    </ligand>
</feature>
<dbReference type="InterPro" id="IPR035926">
    <property type="entry name" value="NusB-like_sf"/>
</dbReference>
<dbReference type="GO" id="GO:0008173">
    <property type="term" value="F:RNA methyltransferase activity"/>
    <property type="evidence" value="ECO:0007669"/>
    <property type="project" value="InterPro"/>
</dbReference>